<feature type="transmembrane region" description="Helical" evidence="1">
    <location>
        <begin position="6"/>
        <end position="31"/>
    </location>
</feature>
<evidence type="ECO:0000256" key="1">
    <source>
        <dbReference type="SAM" id="Phobius"/>
    </source>
</evidence>
<dbReference type="InterPro" id="IPR025164">
    <property type="entry name" value="Toastrack_DUF4097"/>
</dbReference>
<accession>A0ABY8EEW9</accession>
<evidence type="ECO:0000313" key="3">
    <source>
        <dbReference type="EMBL" id="WFD11495.1"/>
    </source>
</evidence>
<dbReference type="EMBL" id="CP120733">
    <property type="protein sequence ID" value="WFD11495.1"/>
    <property type="molecule type" value="Genomic_DNA"/>
</dbReference>
<keyword evidence="4" id="KW-1185">Reference proteome</keyword>
<dbReference type="Pfam" id="PF13349">
    <property type="entry name" value="DUF4097"/>
    <property type="match status" value="1"/>
</dbReference>
<sequence>MNIKKIVTYLVIIMVICYGVGISIISFTGGFKDNFSISYKNKKTYNDLDQEKIEKIDNINQISIETSSCDVNIIPEDREDVKAHLYGNITSTFKPELETKVNGNELLIFIKRPNSYSIFNSDLKLDIFVPKNYKESIDVDSSSSNINIQNELTLNSLSIDLSSGNTKLKDLNIKNLKCEASSGSLIGENIITNNTVLDVSSGTIELNNFTGDLKGDSSSGSIEVNYNVFDNNIDLETSSGTVDIGLPDDAKFYLDAECSSGNIECDFPIVVRGKQENNTLKGTVGDDKNKIIINTSSGNVNIY</sequence>
<proteinExistence type="predicted"/>
<keyword evidence="1" id="KW-1133">Transmembrane helix</keyword>
<keyword evidence="1" id="KW-0472">Membrane</keyword>
<protein>
    <submittedName>
        <fullName evidence="3">DUF4097 family beta strand repeat-containing protein</fullName>
    </submittedName>
</protein>
<feature type="domain" description="DUF4097" evidence="2">
    <location>
        <begin position="59"/>
        <end position="302"/>
    </location>
</feature>
<reference evidence="3 4" key="1">
    <citation type="submission" date="2023-03" db="EMBL/GenBank/DDBJ databases">
        <title>Complete genome sequence of Tepidibacter sp. SWIR-1, isolated from a deep-sea hydrothermal vent.</title>
        <authorList>
            <person name="Li X."/>
        </authorList>
    </citation>
    <scope>NUCLEOTIDE SEQUENCE [LARGE SCALE GENOMIC DNA]</scope>
    <source>
        <strain evidence="3 4">SWIR-1</strain>
    </source>
</reference>
<dbReference type="RefSeq" id="WP_277733573.1">
    <property type="nucleotide sequence ID" value="NZ_CP120733.1"/>
</dbReference>
<name>A0ABY8EEW9_9FIRM</name>
<gene>
    <name evidence="3" type="ORF">P4S50_05315</name>
</gene>
<dbReference type="Gene3D" id="2.160.20.120">
    <property type="match status" value="1"/>
</dbReference>
<evidence type="ECO:0000259" key="2">
    <source>
        <dbReference type="Pfam" id="PF13349"/>
    </source>
</evidence>
<organism evidence="3 4">
    <name type="scientific">Tepidibacter hydrothermalis</name>
    <dbReference type="NCBI Taxonomy" id="3036126"/>
    <lineage>
        <taxon>Bacteria</taxon>
        <taxon>Bacillati</taxon>
        <taxon>Bacillota</taxon>
        <taxon>Clostridia</taxon>
        <taxon>Peptostreptococcales</taxon>
        <taxon>Peptostreptococcaceae</taxon>
        <taxon>Tepidibacter</taxon>
    </lineage>
</organism>
<evidence type="ECO:0000313" key="4">
    <source>
        <dbReference type="Proteomes" id="UP001222800"/>
    </source>
</evidence>
<dbReference type="Proteomes" id="UP001222800">
    <property type="component" value="Chromosome"/>
</dbReference>
<keyword evidence="1" id="KW-0812">Transmembrane</keyword>